<feature type="compositionally biased region" description="Pro residues" evidence="1">
    <location>
        <begin position="715"/>
        <end position="728"/>
    </location>
</feature>
<dbReference type="GO" id="GO:0005884">
    <property type="term" value="C:actin filament"/>
    <property type="evidence" value="ECO:0007669"/>
    <property type="project" value="TreeGrafter"/>
</dbReference>
<reference evidence="4" key="1">
    <citation type="journal article" date="2014" name="Proc. Natl. Acad. Sci. U.S.A.">
        <title>Extensive sampling of basidiomycete genomes demonstrates inadequacy of the white-rot/brown-rot paradigm for wood decay fungi.</title>
        <authorList>
            <person name="Riley R."/>
            <person name="Salamov A.A."/>
            <person name="Brown D.W."/>
            <person name="Nagy L.G."/>
            <person name="Floudas D."/>
            <person name="Held B.W."/>
            <person name="Levasseur A."/>
            <person name="Lombard V."/>
            <person name="Morin E."/>
            <person name="Otillar R."/>
            <person name="Lindquist E.A."/>
            <person name="Sun H."/>
            <person name="LaButti K.M."/>
            <person name="Schmutz J."/>
            <person name="Jabbour D."/>
            <person name="Luo H."/>
            <person name="Baker S.E."/>
            <person name="Pisabarro A.G."/>
            <person name="Walton J.D."/>
            <person name="Blanchette R.A."/>
            <person name="Henrissat B."/>
            <person name="Martin F."/>
            <person name="Cullen D."/>
            <person name="Hibbett D.S."/>
            <person name="Grigoriev I.V."/>
        </authorList>
    </citation>
    <scope>NUCLEOTIDE SEQUENCE [LARGE SCALE GENOMIC DNA]</scope>
    <source>
        <strain evidence="4">CBS 339.88</strain>
    </source>
</reference>
<feature type="compositionally biased region" description="Polar residues" evidence="1">
    <location>
        <begin position="932"/>
        <end position="943"/>
    </location>
</feature>
<protein>
    <recommendedName>
        <fullName evidence="2">BBC1/AIM3 cysteine proteinase-fold domain-containing protein</fullName>
    </recommendedName>
</protein>
<feature type="compositionally biased region" description="Basic and acidic residues" evidence="1">
    <location>
        <begin position="474"/>
        <end position="488"/>
    </location>
</feature>
<feature type="domain" description="BBC1/AIM3 cysteine proteinase-fold" evidence="2">
    <location>
        <begin position="1376"/>
        <end position="1542"/>
    </location>
</feature>
<feature type="compositionally biased region" description="Pro residues" evidence="1">
    <location>
        <begin position="676"/>
        <end position="686"/>
    </location>
</feature>
<sequence>MSDQSPQSKPKPGSLRDRIAAFEKSASTPSAPVPAPAVRPKPAGFSSWKPKQPSPPSSPSAASTEHAASSTVKPGGMSASDAKESITKGGSLKDRMAALQGKGAFGAPPPVAPKPALEKPKWKPPPVVHAPRDEDDHSGEGSSADIEAAVERTLSPPVSVKSPESVDTPKAIEERGEPAAHATTAEGDIEGEPAALDPEEEERQRRAAIAARMARLGGARVGMAPPVFGKKPPVRRPTQEEVAKTEESKATEEPAKSDVSSPVVVKSSEEQLSPPAEPSVVTSPPIEAPAQVHTESDVRQSTEYFPVRKDSENASILSSESVDSHPSRSPSSMPVPVVPRRAGPPRKKPVKSAPPPEVPEEMAEESTPASVAVEDVSGPEAGLAAAPGVVASPEHEEVKTEITEGATQPPVPEPLQPADHETTDEPVVEDETAVADRTDTASKLTSLQLEPPSTSEETEIVSPVSPAGLAYDDNVERDHEGDEPKAADVSKSPPPVLPSPPLSSSRPNLVNIEAGIIEPNSTPVIGVVHDESEEAEEEARKKRVADRIAKMGGINPFAPPPPRQVTSPPAGSHSPPSVPATFVPSPPIAPVPIRKQSVQLEPLSPPPEDVHTEPKGNLVESTAEEEEEAFDEDEESADEVNDEPTPASMSTSEVDKPVTPPLPHSESHRQSATFPSRPPPIPPSSTRPPVQVQQYDEEDDRSDYGDEESADDTPPAGPLRPPNPPGPPSTLSAILSEHINTPPLPPARPAQPPRRIIPQAPEPTEEDDEEGEEDDETDEEADERMATSQLFVPPPSGRGPIAIPRQAQAEREEDGDGSESDVPALPVLHRRSLELPGRSVQSPPLPVHPPAVDEDSEPESDHDGEALPIPPPPPPRHAGGPPPRSVPMPPPPPPPQVLAQIAAATVAVQPPPPPPPVLRTLPQTPRLDVDHSPTSPEHLTPTVSISESDEILDEEEGDPIDPSFHSPSRRGSAVNLFATAQAQAQAEVTTPVQAPPPSPPVGHTSRKPSEQAQEQEQEQDSEQLRRRTIAERMAKLGGIKFGGAPMPVPAGRPVPPPRRADDEQEEESHGEHAAEEQPDALSEEEEERARKERIAAKLAGMGGMRIGMMPMGMGALPQRSHVLREENVVRSPTLPVSPPALVQPPRRAVPPARPPPPPALAAQGPDTDSDYGSAEDGVKVEAEESEMEEVGYEDAVEEPEEAPPPVPSRGGRAPPRRESSDYKPMSPSMPPISSPRPPVPSAMPNRRSSVQTSRSTGSTDAGISPPQRKTTSSYIPQSEYVMVEEPEAQEAPPPPPPARPVSRVPPARPVLPTTDTQDSISSQWELPSIPTSSIDFGGGADLSLSWTDAGAESAPPTSPPPPPPPSKKPSLPPAVERQLSADDLIGLWGRVGVQVCESATTLFEKSKRTLIGDGTYGGFVQAVLATVPNATSVPTASGGYGYVIYVQNGPSVQKRISEIMPGDIVEIHDAKLKGHKGIQTYHQNVGGAGEVLVGIVGEFEAKKSKIKVFQANQHVGQQTVESVSYRLEDLKSGIVKVYRVLDA</sequence>
<feature type="compositionally biased region" description="Pro residues" evidence="1">
    <location>
        <begin position="492"/>
        <end position="501"/>
    </location>
</feature>
<feature type="region of interest" description="Disordered" evidence="1">
    <location>
        <begin position="1"/>
        <end position="507"/>
    </location>
</feature>
<feature type="compositionally biased region" description="Low complexity" evidence="1">
    <location>
        <begin position="59"/>
        <end position="70"/>
    </location>
</feature>
<evidence type="ECO:0000259" key="2">
    <source>
        <dbReference type="Pfam" id="PF25459"/>
    </source>
</evidence>
<organism evidence="3 4">
    <name type="scientific">Galerina marginata (strain CBS 339.88)</name>
    <dbReference type="NCBI Taxonomy" id="685588"/>
    <lineage>
        <taxon>Eukaryota</taxon>
        <taxon>Fungi</taxon>
        <taxon>Dikarya</taxon>
        <taxon>Basidiomycota</taxon>
        <taxon>Agaricomycotina</taxon>
        <taxon>Agaricomycetes</taxon>
        <taxon>Agaricomycetidae</taxon>
        <taxon>Agaricales</taxon>
        <taxon>Agaricineae</taxon>
        <taxon>Strophariaceae</taxon>
        <taxon>Galerina</taxon>
    </lineage>
</organism>
<evidence type="ECO:0000313" key="4">
    <source>
        <dbReference type="Proteomes" id="UP000027222"/>
    </source>
</evidence>
<dbReference type="GO" id="GO:0030041">
    <property type="term" value="P:actin filament polymerization"/>
    <property type="evidence" value="ECO:0007669"/>
    <property type="project" value="TreeGrafter"/>
</dbReference>
<keyword evidence="4" id="KW-1185">Reference proteome</keyword>
<feature type="compositionally biased region" description="Acidic residues" evidence="1">
    <location>
        <begin position="424"/>
        <end position="433"/>
    </location>
</feature>
<feature type="compositionally biased region" description="Basic and acidic residues" evidence="1">
    <location>
        <begin position="81"/>
        <end position="96"/>
    </location>
</feature>
<feature type="compositionally biased region" description="Acidic residues" evidence="1">
    <location>
        <begin position="1076"/>
        <end position="1086"/>
    </location>
</feature>
<dbReference type="OrthoDB" id="207120at2759"/>
<dbReference type="STRING" id="685588.A0A067TIV8"/>
<gene>
    <name evidence="3" type="ORF">GALMADRAFT_238885</name>
</gene>
<feature type="compositionally biased region" description="Low complexity" evidence="1">
    <location>
        <begin position="897"/>
        <end position="908"/>
    </location>
</feature>
<name>A0A067TIV8_GALM3</name>
<dbReference type="InterPro" id="IPR051412">
    <property type="entry name" value="Formin_Homology_Diaphanous_sf"/>
</dbReference>
<feature type="compositionally biased region" description="Pro residues" evidence="1">
    <location>
        <begin position="868"/>
        <end position="896"/>
    </location>
</feature>
<dbReference type="HOGENOM" id="CLU_244691_0_0_1"/>
<feature type="compositionally biased region" description="Acidic residues" evidence="1">
    <location>
        <begin position="187"/>
        <end position="201"/>
    </location>
</feature>
<feature type="region of interest" description="Disordered" evidence="1">
    <location>
        <begin position="531"/>
        <end position="1104"/>
    </location>
</feature>
<feature type="compositionally biased region" description="Basic and acidic residues" evidence="1">
    <location>
        <begin position="294"/>
        <end position="312"/>
    </location>
</feature>
<feature type="compositionally biased region" description="Basic and acidic residues" evidence="1">
    <location>
        <begin position="393"/>
        <end position="402"/>
    </location>
</feature>
<feature type="compositionally biased region" description="Low complexity" evidence="1">
    <location>
        <begin position="257"/>
        <end position="266"/>
    </location>
</feature>
<dbReference type="Pfam" id="PF25459">
    <property type="entry name" value="AIM3_BBC1_C"/>
    <property type="match status" value="1"/>
</dbReference>
<feature type="compositionally biased region" description="Basic and acidic residues" evidence="1">
    <location>
        <begin position="130"/>
        <end position="139"/>
    </location>
</feature>
<feature type="compositionally biased region" description="Low complexity" evidence="1">
    <location>
        <begin position="40"/>
        <end position="51"/>
    </location>
</feature>
<feature type="compositionally biased region" description="Pro residues" evidence="1">
    <location>
        <begin position="1135"/>
        <end position="1159"/>
    </location>
</feature>
<feature type="compositionally biased region" description="Low complexity" evidence="1">
    <location>
        <begin position="207"/>
        <end position="218"/>
    </location>
</feature>
<feature type="compositionally biased region" description="Polar residues" evidence="1">
    <location>
        <begin position="1246"/>
        <end position="1276"/>
    </location>
</feature>
<feature type="compositionally biased region" description="Low complexity" evidence="1">
    <location>
        <begin position="327"/>
        <end position="341"/>
    </location>
</feature>
<feature type="compositionally biased region" description="Low complexity" evidence="1">
    <location>
        <begin position="155"/>
        <end position="166"/>
    </location>
</feature>
<feature type="compositionally biased region" description="Basic and acidic residues" evidence="1">
    <location>
        <begin position="237"/>
        <end position="256"/>
    </location>
</feature>
<feature type="compositionally biased region" description="Pro residues" evidence="1">
    <location>
        <begin position="742"/>
        <end position="752"/>
    </location>
</feature>
<evidence type="ECO:0000313" key="3">
    <source>
        <dbReference type="EMBL" id="KDR83076.1"/>
    </source>
</evidence>
<dbReference type="InterPro" id="IPR057402">
    <property type="entry name" value="AIM3_BBC1_C"/>
</dbReference>
<dbReference type="PANTHER" id="PTHR45691">
    <property type="entry name" value="PROTEIN DIAPHANOUS"/>
    <property type="match status" value="1"/>
</dbReference>
<feature type="region of interest" description="Disordered" evidence="1">
    <location>
        <begin position="1124"/>
        <end position="1374"/>
    </location>
</feature>
<accession>A0A067TIV8</accession>
<feature type="compositionally biased region" description="Pro residues" evidence="1">
    <location>
        <begin position="1046"/>
        <end position="1057"/>
    </location>
</feature>
<feature type="compositionally biased region" description="Acidic residues" evidence="1">
    <location>
        <begin position="763"/>
        <end position="782"/>
    </location>
</feature>
<feature type="compositionally biased region" description="Polar residues" evidence="1">
    <location>
        <begin position="441"/>
        <end position="455"/>
    </location>
</feature>
<dbReference type="PANTHER" id="PTHR45691:SF6">
    <property type="entry name" value="PROTEIN DIAPHANOUS"/>
    <property type="match status" value="1"/>
</dbReference>
<feature type="compositionally biased region" description="Polar residues" evidence="1">
    <location>
        <begin position="1313"/>
        <end position="1334"/>
    </location>
</feature>
<dbReference type="Proteomes" id="UP000027222">
    <property type="component" value="Unassembled WGS sequence"/>
</dbReference>
<feature type="compositionally biased region" description="Acidic residues" evidence="1">
    <location>
        <begin position="1183"/>
        <end position="1201"/>
    </location>
</feature>
<proteinExistence type="predicted"/>
<feature type="compositionally biased region" description="Acidic residues" evidence="1">
    <location>
        <begin position="695"/>
        <end position="711"/>
    </location>
</feature>
<feature type="compositionally biased region" description="Acidic residues" evidence="1">
    <location>
        <begin position="947"/>
        <end position="959"/>
    </location>
</feature>
<feature type="compositionally biased region" description="Pro residues" evidence="1">
    <location>
        <begin position="1356"/>
        <end position="1372"/>
    </location>
</feature>
<feature type="compositionally biased region" description="Low complexity" evidence="1">
    <location>
        <begin position="978"/>
        <end position="992"/>
    </location>
</feature>
<dbReference type="EMBL" id="KL142369">
    <property type="protein sequence ID" value="KDR83076.1"/>
    <property type="molecule type" value="Genomic_DNA"/>
</dbReference>
<feature type="compositionally biased region" description="Basic and acidic residues" evidence="1">
    <location>
        <begin position="1022"/>
        <end position="1034"/>
    </location>
</feature>
<feature type="compositionally biased region" description="Acidic residues" evidence="1">
    <location>
        <begin position="622"/>
        <end position="642"/>
    </location>
</feature>
<feature type="compositionally biased region" description="Pro residues" evidence="1">
    <location>
        <begin position="1227"/>
        <end position="1241"/>
    </location>
</feature>
<evidence type="ECO:0000256" key="1">
    <source>
        <dbReference type="SAM" id="MobiDB-lite"/>
    </source>
</evidence>